<reference evidence="4" key="1">
    <citation type="submission" date="2020-10" db="EMBL/GenBank/DDBJ databases">
        <authorList>
            <person name="Gilroy R."/>
        </authorList>
    </citation>
    <scope>NUCLEOTIDE SEQUENCE</scope>
    <source>
        <strain evidence="4">ChiBcec16-1751</strain>
    </source>
</reference>
<feature type="binding site" evidence="3">
    <location>
        <position position="293"/>
    </location>
    <ligand>
        <name>Mg(2+)</name>
        <dbReference type="ChEBI" id="CHEBI:18420"/>
        <label>1</label>
    </ligand>
</feature>
<name>A0A9D1JST9_9FIRM</name>
<dbReference type="PANTHER" id="PTHR16222:SF24">
    <property type="entry name" value="ADP-RIBOSYLHYDROLASE ARH3"/>
    <property type="match status" value="1"/>
</dbReference>
<dbReference type="Proteomes" id="UP000886741">
    <property type="component" value="Unassembled WGS sequence"/>
</dbReference>
<dbReference type="InterPro" id="IPR005502">
    <property type="entry name" value="Ribosyl_crysJ1"/>
</dbReference>
<feature type="binding site" evidence="3">
    <location>
        <position position="292"/>
    </location>
    <ligand>
        <name>Mg(2+)</name>
        <dbReference type="ChEBI" id="CHEBI:18420"/>
        <label>1</label>
    </ligand>
</feature>
<dbReference type="PANTHER" id="PTHR16222">
    <property type="entry name" value="ADP-RIBOSYLGLYCOHYDROLASE"/>
    <property type="match status" value="1"/>
</dbReference>
<organism evidence="4 5">
    <name type="scientific">Candidatus Avoscillospira avistercoris</name>
    <dbReference type="NCBI Taxonomy" id="2840707"/>
    <lineage>
        <taxon>Bacteria</taxon>
        <taxon>Bacillati</taxon>
        <taxon>Bacillota</taxon>
        <taxon>Clostridia</taxon>
        <taxon>Eubacteriales</taxon>
        <taxon>Oscillospiraceae</taxon>
        <taxon>Oscillospiraceae incertae sedis</taxon>
        <taxon>Candidatus Avoscillospira</taxon>
    </lineage>
</organism>
<evidence type="ECO:0000313" key="5">
    <source>
        <dbReference type="Proteomes" id="UP000886741"/>
    </source>
</evidence>
<keyword evidence="3" id="KW-0479">Metal-binding</keyword>
<dbReference type="AlphaFoldDB" id="A0A9D1JST9"/>
<dbReference type="Gene3D" id="1.10.4080.10">
    <property type="entry name" value="ADP-ribosylation/Crystallin J1"/>
    <property type="match status" value="1"/>
</dbReference>
<gene>
    <name evidence="4" type="ORF">IAA83_03325</name>
</gene>
<evidence type="ECO:0000313" key="4">
    <source>
        <dbReference type="EMBL" id="HIS64387.1"/>
    </source>
</evidence>
<comment type="cofactor">
    <cofactor evidence="3">
        <name>Mg(2+)</name>
        <dbReference type="ChEBI" id="CHEBI:18420"/>
    </cofactor>
    <text evidence="3">Binds 2 magnesium ions per subunit.</text>
</comment>
<dbReference type="InterPro" id="IPR050792">
    <property type="entry name" value="ADP-ribosylglycohydrolase"/>
</dbReference>
<protein>
    <submittedName>
        <fullName evidence="4">ADP-ribosylglycohydrolase family protein</fullName>
    </submittedName>
</protein>
<dbReference type="Pfam" id="PF03747">
    <property type="entry name" value="ADP_ribosyl_GH"/>
    <property type="match status" value="1"/>
</dbReference>
<keyword evidence="3" id="KW-0460">Magnesium</keyword>
<evidence type="ECO:0000256" key="2">
    <source>
        <dbReference type="ARBA" id="ARBA00022801"/>
    </source>
</evidence>
<evidence type="ECO:0000256" key="1">
    <source>
        <dbReference type="ARBA" id="ARBA00010702"/>
    </source>
</evidence>
<accession>A0A9D1JST9</accession>
<sequence>MTYEKILGCLIGGAAGDAMGAATEIRTREQIKDFFGSYVTEFLTPPDDTFARGCSKAQITDDFSIAYLNCCAIAANGGVATEEVAKKALIDWFGVPEYSRFAGPTTRAAIEKLMGLTAENKLAEKFEPAVDNAKGTNGAAMKAAPIALFSSGDVDRAIGDTVTMCRITHNNNVALSGACAVSAATAAALRESATLADVIEAGIYGAEQGNRMGIRLGKEICGPSIAKRIAKAVELAMTAGDMDCAMEAIGSHIGSGLMAAEAVPAVFGIVAASGGSAVRGIYGGVNIGDDTDTVATMVGGILGALEGAGGFPANYLEQLHRHNHIDLKKLADEIWSLYHKN</sequence>
<evidence type="ECO:0000256" key="3">
    <source>
        <dbReference type="PIRSR" id="PIRSR605502-1"/>
    </source>
</evidence>
<feature type="binding site" evidence="3">
    <location>
        <position position="290"/>
    </location>
    <ligand>
        <name>Mg(2+)</name>
        <dbReference type="ChEBI" id="CHEBI:18420"/>
        <label>1</label>
    </ligand>
</feature>
<dbReference type="GO" id="GO:0046872">
    <property type="term" value="F:metal ion binding"/>
    <property type="evidence" value="ECO:0007669"/>
    <property type="project" value="UniProtKB-KW"/>
</dbReference>
<dbReference type="InterPro" id="IPR036705">
    <property type="entry name" value="Ribosyl_crysJ1_sf"/>
</dbReference>
<dbReference type="GO" id="GO:0016787">
    <property type="term" value="F:hydrolase activity"/>
    <property type="evidence" value="ECO:0007669"/>
    <property type="project" value="UniProtKB-KW"/>
</dbReference>
<keyword evidence="2" id="KW-0378">Hydrolase</keyword>
<comment type="similarity">
    <text evidence="1">Belongs to the ADP-ribosylglycohydrolase family.</text>
</comment>
<dbReference type="EMBL" id="DVJJ01000052">
    <property type="protein sequence ID" value="HIS64387.1"/>
    <property type="molecule type" value="Genomic_DNA"/>
</dbReference>
<feature type="binding site" evidence="3">
    <location>
        <position position="60"/>
    </location>
    <ligand>
        <name>Mg(2+)</name>
        <dbReference type="ChEBI" id="CHEBI:18420"/>
        <label>1</label>
    </ligand>
</feature>
<dbReference type="SUPFAM" id="SSF101478">
    <property type="entry name" value="ADP-ribosylglycohydrolase"/>
    <property type="match status" value="1"/>
</dbReference>
<comment type="caution">
    <text evidence="4">The sequence shown here is derived from an EMBL/GenBank/DDBJ whole genome shotgun (WGS) entry which is preliminary data.</text>
</comment>
<reference evidence="4" key="2">
    <citation type="journal article" date="2021" name="PeerJ">
        <title>Extensive microbial diversity within the chicken gut microbiome revealed by metagenomics and culture.</title>
        <authorList>
            <person name="Gilroy R."/>
            <person name="Ravi A."/>
            <person name="Getino M."/>
            <person name="Pursley I."/>
            <person name="Horton D.L."/>
            <person name="Alikhan N.F."/>
            <person name="Baker D."/>
            <person name="Gharbi K."/>
            <person name="Hall N."/>
            <person name="Watson M."/>
            <person name="Adriaenssens E.M."/>
            <person name="Foster-Nyarko E."/>
            <person name="Jarju S."/>
            <person name="Secka A."/>
            <person name="Antonio M."/>
            <person name="Oren A."/>
            <person name="Chaudhuri R.R."/>
            <person name="La Ragione R."/>
            <person name="Hildebrand F."/>
            <person name="Pallen M.J."/>
        </authorList>
    </citation>
    <scope>NUCLEOTIDE SEQUENCE</scope>
    <source>
        <strain evidence="4">ChiBcec16-1751</strain>
    </source>
</reference>
<feature type="binding site" evidence="3">
    <location>
        <position position="62"/>
    </location>
    <ligand>
        <name>Mg(2+)</name>
        <dbReference type="ChEBI" id="CHEBI:18420"/>
        <label>1</label>
    </ligand>
</feature>
<feature type="binding site" evidence="3">
    <location>
        <position position="61"/>
    </location>
    <ligand>
        <name>Mg(2+)</name>
        <dbReference type="ChEBI" id="CHEBI:18420"/>
        <label>1</label>
    </ligand>
</feature>
<proteinExistence type="inferred from homology"/>